<evidence type="ECO:0000313" key="3">
    <source>
        <dbReference type="EMBL" id="SHL68502.1"/>
    </source>
</evidence>
<keyword evidence="5" id="KW-1185">Reference proteome</keyword>
<dbReference type="Proteomes" id="UP000003751">
    <property type="component" value="Unassembled WGS sequence"/>
</dbReference>
<dbReference type="AlphaFoldDB" id="E7QYC0"/>
<evidence type="ECO:0000313" key="5">
    <source>
        <dbReference type="Proteomes" id="UP000184203"/>
    </source>
</evidence>
<gene>
    <name evidence="3" type="ORF">SAMN05444342_4408</name>
    <name evidence="2" type="ORF">ZOD2009_19053</name>
</gene>
<sequence>MELKRTSGPDGSGFLATSNPPGDDRYRYYLDIERHPTDDTDGRLRVTKREKTDEDGFWTDLTPKKTDDLEAEFAGLNFEVVV</sequence>
<evidence type="ECO:0000313" key="2">
    <source>
        <dbReference type="EMBL" id="EFW90445.1"/>
    </source>
</evidence>
<dbReference type="EMBL" id="FRAN01000011">
    <property type="protein sequence ID" value="SHL68502.1"/>
    <property type="molecule type" value="Genomic_DNA"/>
</dbReference>
<reference evidence="2 4" key="1">
    <citation type="journal article" date="2014" name="ISME J.">
        <title>Trehalose/2-sulfotrehalose biosynthesis and glycine-betaine uptake are widely spread mechanisms for osmoadaptation in the Halobacteriales.</title>
        <authorList>
            <person name="Youssef N.H."/>
            <person name="Savage-Ashlock K.N."/>
            <person name="McCully A.L."/>
            <person name="Luedtke B."/>
            <person name="Shaw E.I."/>
            <person name="Hoff W.D."/>
            <person name="Elshahed M.S."/>
        </authorList>
    </citation>
    <scope>NUCLEOTIDE SEQUENCE [LARGE SCALE GENOMIC DNA]</scope>
    <source>
        <strain evidence="2 4">DX253</strain>
    </source>
</reference>
<dbReference type="RefSeq" id="WP_007982533.1">
    <property type="nucleotide sequence ID" value="NZ_AEMG01000027.1"/>
</dbReference>
<proteinExistence type="predicted"/>
<feature type="region of interest" description="Disordered" evidence="1">
    <location>
        <begin position="1"/>
        <end position="24"/>
    </location>
</feature>
<name>E7QYC0_HALPU</name>
<dbReference type="PATRIC" id="fig|797209.4.peg.3727"/>
<organism evidence="2 4">
    <name type="scientific">Haladaptatus paucihalophilus DX253</name>
    <dbReference type="NCBI Taxonomy" id="797209"/>
    <lineage>
        <taxon>Archaea</taxon>
        <taxon>Methanobacteriati</taxon>
        <taxon>Methanobacteriota</taxon>
        <taxon>Stenosarchaea group</taxon>
        <taxon>Halobacteria</taxon>
        <taxon>Halobacteriales</taxon>
        <taxon>Haladaptataceae</taxon>
        <taxon>Haladaptatus</taxon>
    </lineage>
</organism>
<evidence type="ECO:0000313" key="4">
    <source>
        <dbReference type="Proteomes" id="UP000003751"/>
    </source>
</evidence>
<reference evidence="5" key="2">
    <citation type="submission" date="2016-11" db="EMBL/GenBank/DDBJ databases">
        <authorList>
            <person name="Varghese N."/>
            <person name="Submissions S."/>
        </authorList>
    </citation>
    <scope>NUCLEOTIDE SEQUENCE [LARGE SCALE GENOMIC DNA]</scope>
    <source>
        <strain evidence="5">DX253</strain>
    </source>
</reference>
<dbReference type="OrthoDB" id="376156at2157"/>
<dbReference type="STRING" id="797209.GCA_000376445_02158"/>
<protein>
    <submittedName>
        <fullName evidence="2">Uncharacterized protein</fullName>
    </submittedName>
</protein>
<evidence type="ECO:0000256" key="1">
    <source>
        <dbReference type="SAM" id="MobiDB-lite"/>
    </source>
</evidence>
<accession>E7QYC0</accession>
<dbReference type="Proteomes" id="UP000184203">
    <property type="component" value="Unassembled WGS sequence"/>
</dbReference>
<reference evidence="3" key="3">
    <citation type="submission" date="2016-11" db="EMBL/GenBank/DDBJ databases">
        <authorList>
            <person name="Jaros S."/>
            <person name="Januszkiewicz K."/>
            <person name="Wedrychowicz H."/>
        </authorList>
    </citation>
    <scope>NUCLEOTIDE SEQUENCE [LARGE SCALE GENOMIC DNA]</scope>
    <source>
        <strain evidence="3">DX253</strain>
    </source>
</reference>
<dbReference type="EMBL" id="AEMG01000027">
    <property type="protein sequence ID" value="EFW90445.1"/>
    <property type="molecule type" value="Genomic_DNA"/>
</dbReference>